<evidence type="ECO:0000256" key="1">
    <source>
        <dbReference type="SAM" id="MobiDB-lite"/>
    </source>
</evidence>
<organism evidence="2">
    <name type="scientific">marine sediment metagenome</name>
    <dbReference type="NCBI Taxonomy" id="412755"/>
    <lineage>
        <taxon>unclassified sequences</taxon>
        <taxon>metagenomes</taxon>
        <taxon>ecological metagenomes</taxon>
    </lineage>
</organism>
<protein>
    <submittedName>
        <fullName evidence="2">Uncharacterized protein</fullName>
    </submittedName>
</protein>
<proteinExistence type="predicted"/>
<gene>
    <name evidence="2" type="ORF">LCGC14_2180430</name>
</gene>
<dbReference type="AlphaFoldDB" id="A0A0F9E9K5"/>
<dbReference type="EMBL" id="LAZR01028342">
    <property type="protein sequence ID" value="KKL62906.1"/>
    <property type="molecule type" value="Genomic_DNA"/>
</dbReference>
<sequence>MIGGDDKAQQTTTTDIQRASLSPALQTALQGFTTFLGGEAAAPTPLPEELYTPRMGPDQLAAFQSARGELQGAPLLE</sequence>
<accession>A0A0F9E9K5</accession>
<reference evidence="2" key="1">
    <citation type="journal article" date="2015" name="Nature">
        <title>Complex archaea that bridge the gap between prokaryotes and eukaryotes.</title>
        <authorList>
            <person name="Spang A."/>
            <person name="Saw J.H."/>
            <person name="Jorgensen S.L."/>
            <person name="Zaremba-Niedzwiedzka K."/>
            <person name="Martijn J."/>
            <person name="Lind A.E."/>
            <person name="van Eijk R."/>
            <person name="Schleper C."/>
            <person name="Guy L."/>
            <person name="Ettema T.J."/>
        </authorList>
    </citation>
    <scope>NUCLEOTIDE SEQUENCE</scope>
</reference>
<feature type="non-terminal residue" evidence="2">
    <location>
        <position position="77"/>
    </location>
</feature>
<name>A0A0F9E9K5_9ZZZZ</name>
<comment type="caution">
    <text evidence="2">The sequence shown here is derived from an EMBL/GenBank/DDBJ whole genome shotgun (WGS) entry which is preliminary data.</text>
</comment>
<evidence type="ECO:0000313" key="2">
    <source>
        <dbReference type="EMBL" id="KKL62906.1"/>
    </source>
</evidence>
<feature type="region of interest" description="Disordered" evidence="1">
    <location>
        <begin position="38"/>
        <end position="57"/>
    </location>
</feature>